<keyword evidence="6" id="KW-0285">Flavoprotein</keyword>
<dbReference type="RefSeq" id="WP_134259263.1">
    <property type="nucleotide sequence ID" value="NZ_LDIM01000005.1"/>
</dbReference>
<evidence type="ECO:0000256" key="8">
    <source>
        <dbReference type="ARBA" id="ARBA00022857"/>
    </source>
</evidence>
<keyword evidence="9" id="KW-0560">Oxidoreductase</keyword>
<comment type="catalytic activity">
    <reaction evidence="14">
        <text>L-lysine + NADPH + O2 = N(6)-hydroxy-L-lysine + NADP(+) + H2O</text>
        <dbReference type="Rhea" id="RHEA:23228"/>
        <dbReference type="ChEBI" id="CHEBI:15377"/>
        <dbReference type="ChEBI" id="CHEBI:15379"/>
        <dbReference type="ChEBI" id="CHEBI:32551"/>
        <dbReference type="ChEBI" id="CHEBI:57783"/>
        <dbReference type="ChEBI" id="CHEBI:57820"/>
        <dbReference type="ChEBI" id="CHEBI:58349"/>
        <dbReference type="EC" id="1.14.13.59"/>
    </reaction>
</comment>
<dbReference type="InterPro" id="IPR025700">
    <property type="entry name" value="Lys/Orn_oxygenase"/>
</dbReference>
<comment type="cofactor">
    <cofactor evidence="1">
        <name>FAD</name>
        <dbReference type="ChEBI" id="CHEBI:57692"/>
    </cofactor>
</comment>
<keyword evidence="8" id="KW-0521">NADP</keyword>
<evidence type="ECO:0000256" key="10">
    <source>
        <dbReference type="ARBA" id="ARBA00029939"/>
    </source>
</evidence>
<sequence length="433" mass="49777">MKEKIDVIGIGIGPFNLGLAALLEEKTNVKSAFFDETNVFQWHPGMLLDGTDLQVPFLADLVSFANPTSKYTFLNYAHVHDRLMSFFFFNRFDVPRKEYNAYCRWVSEQLTNCHFGKKVVDVRYVKEDECYEVTVKANHQTEHYYSKHLVVGTGSEPMVPVELEEGLNDDLIHSSSYGFHEEKIKQAKSITVIGSGQSAAEIFYKLLDDQIDYDYELTWFTRSPGFFQLEDSKIGQELFSPSYVDYFHSLSYDTRKKALPMLGNLRNGVQQKTLHKIYDKLYHRSIETNHAPALVQATTEVSRVEKSGTKGYTLFAKQWQEDHSFKHDTEKVVFATGYKPRLPQWFQEMLKEVEMESEKEFAMTRNAALRFLDGRKNNVFSLTNLEHALGTSATNLGLSVERNVRIVNELAGEAIYKESPGSVFQRFSSEKNT</sequence>
<dbReference type="PANTHER" id="PTHR42802:SF1">
    <property type="entry name" value="L-ORNITHINE N(5)-MONOOXYGENASE"/>
    <property type="match status" value="1"/>
</dbReference>
<comment type="caution">
    <text evidence="15">The sequence shown here is derived from an EMBL/GenBank/DDBJ whole genome shotgun (WGS) entry which is preliminary data.</text>
</comment>
<evidence type="ECO:0000256" key="3">
    <source>
        <dbReference type="ARBA" id="ARBA00007588"/>
    </source>
</evidence>
<gene>
    <name evidence="15" type="ORF">E2L03_11795</name>
</gene>
<comment type="similarity">
    <text evidence="3">Belongs to the lysine N(6)-hydroxylase/L-ornithine N(5)-oxygenase family.</text>
</comment>
<evidence type="ECO:0000313" key="15">
    <source>
        <dbReference type="EMBL" id="TES47840.1"/>
    </source>
</evidence>
<keyword evidence="7" id="KW-0274">FAD</keyword>
<dbReference type="Gene3D" id="3.50.50.60">
    <property type="entry name" value="FAD/NAD(P)-binding domain"/>
    <property type="match status" value="1"/>
</dbReference>
<dbReference type="AlphaFoldDB" id="A0A4Y7WHE8"/>
<evidence type="ECO:0000256" key="12">
    <source>
        <dbReference type="ARBA" id="ARBA00032493"/>
    </source>
</evidence>
<evidence type="ECO:0000256" key="6">
    <source>
        <dbReference type="ARBA" id="ARBA00022630"/>
    </source>
</evidence>
<dbReference type="PANTHER" id="PTHR42802">
    <property type="entry name" value="MONOOXYGENASE"/>
    <property type="match status" value="1"/>
</dbReference>
<evidence type="ECO:0000256" key="5">
    <source>
        <dbReference type="ARBA" id="ARBA00016406"/>
    </source>
</evidence>
<evidence type="ECO:0000256" key="11">
    <source>
        <dbReference type="ARBA" id="ARBA00031158"/>
    </source>
</evidence>
<dbReference type="Pfam" id="PF13434">
    <property type="entry name" value="Lys_Orn_oxgnase"/>
    <property type="match status" value="1"/>
</dbReference>
<dbReference type="Proteomes" id="UP000298210">
    <property type="component" value="Unassembled WGS sequence"/>
</dbReference>
<evidence type="ECO:0000256" key="7">
    <source>
        <dbReference type="ARBA" id="ARBA00022827"/>
    </source>
</evidence>
<evidence type="ECO:0000256" key="14">
    <source>
        <dbReference type="ARBA" id="ARBA00048407"/>
    </source>
</evidence>
<evidence type="ECO:0000256" key="4">
    <source>
        <dbReference type="ARBA" id="ARBA00013076"/>
    </source>
</evidence>
<dbReference type="EC" id="1.14.13.59" evidence="4"/>
<evidence type="ECO:0000256" key="13">
    <source>
        <dbReference type="ARBA" id="ARBA00032738"/>
    </source>
</evidence>
<dbReference type="EMBL" id="SNUX01000003">
    <property type="protein sequence ID" value="TES47840.1"/>
    <property type="molecule type" value="Genomic_DNA"/>
</dbReference>
<reference evidence="15 16" key="1">
    <citation type="submission" date="2019-03" db="EMBL/GenBank/DDBJ databases">
        <authorList>
            <person name="Liu G."/>
        </authorList>
    </citation>
    <scope>NUCLEOTIDE SEQUENCE [LARGE SCALE GENOMIC DNA]</scope>
    <source>
        <strain evidence="15 16">DSM 19099</strain>
    </source>
</reference>
<dbReference type="SUPFAM" id="SSF51905">
    <property type="entry name" value="FAD/NAD(P)-binding domain"/>
    <property type="match status" value="1"/>
</dbReference>
<dbReference type="GO" id="GO:0047091">
    <property type="term" value="F:L-lysine 6-monooxygenase (NADPH) activity"/>
    <property type="evidence" value="ECO:0007669"/>
    <property type="project" value="UniProtKB-EC"/>
</dbReference>
<comment type="pathway">
    <text evidence="2">Siderophore biosynthesis.</text>
</comment>
<organism evidence="15 16">
    <name type="scientific">Shouchella lehensis</name>
    <dbReference type="NCBI Taxonomy" id="300825"/>
    <lineage>
        <taxon>Bacteria</taxon>
        <taxon>Bacillati</taxon>
        <taxon>Bacillota</taxon>
        <taxon>Bacilli</taxon>
        <taxon>Bacillales</taxon>
        <taxon>Bacillaceae</taxon>
        <taxon>Shouchella</taxon>
    </lineage>
</organism>
<dbReference type="InterPro" id="IPR036188">
    <property type="entry name" value="FAD/NAD-bd_sf"/>
</dbReference>
<proteinExistence type="inferred from homology"/>
<accession>A0A4Y7WHE8</accession>
<protein>
    <recommendedName>
        <fullName evidence="5">L-lysine N6-monooxygenase MbtG</fullName>
        <ecNumber evidence="4">1.14.13.59</ecNumber>
    </recommendedName>
    <alternativeName>
        <fullName evidence="13">Lysine 6-N-hydroxylase</fullName>
    </alternativeName>
    <alternativeName>
        <fullName evidence="12">Lysine N6-hydroxylase</fullName>
    </alternativeName>
    <alternativeName>
        <fullName evidence="10">Lysine-N-oxygenase</fullName>
    </alternativeName>
    <alternativeName>
        <fullName evidence="11">Mycobactin synthase protein G</fullName>
    </alternativeName>
</protein>
<name>A0A4Y7WHE8_9BACI</name>
<evidence type="ECO:0000256" key="2">
    <source>
        <dbReference type="ARBA" id="ARBA00004924"/>
    </source>
</evidence>
<evidence type="ECO:0000256" key="1">
    <source>
        <dbReference type="ARBA" id="ARBA00001974"/>
    </source>
</evidence>
<keyword evidence="15" id="KW-0503">Monooxygenase</keyword>
<evidence type="ECO:0000256" key="9">
    <source>
        <dbReference type="ARBA" id="ARBA00023002"/>
    </source>
</evidence>
<evidence type="ECO:0000313" key="16">
    <source>
        <dbReference type="Proteomes" id="UP000298210"/>
    </source>
</evidence>